<name>A0A0C2SLH8_AMAMK</name>
<dbReference type="InParanoid" id="A0A0C2SLH8"/>
<organism evidence="2 3">
    <name type="scientific">Amanita muscaria (strain Koide BX008)</name>
    <dbReference type="NCBI Taxonomy" id="946122"/>
    <lineage>
        <taxon>Eukaryota</taxon>
        <taxon>Fungi</taxon>
        <taxon>Dikarya</taxon>
        <taxon>Basidiomycota</taxon>
        <taxon>Agaricomycotina</taxon>
        <taxon>Agaricomycetes</taxon>
        <taxon>Agaricomycetidae</taxon>
        <taxon>Agaricales</taxon>
        <taxon>Pluteineae</taxon>
        <taxon>Amanitaceae</taxon>
        <taxon>Amanita</taxon>
    </lineage>
</organism>
<proteinExistence type="predicted"/>
<evidence type="ECO:0000313" key="3">
    <source>
        <dbReference type="Proteomes" id="UP000054549"/>
    </source>
</evidence>
<feature type="region of interest" description="Disordered" evidence="1">
    <location>
        <begin position="49"/>
        <end position="68"/>
    </location>
</feature>
<evidence type="ECO:0000256" key="1">
    <source>
        <dbReference type="SAM" id="MobiDB-lite"/>
    </source>
</evidence>
<dbReference type="AlphaFoldDB" id="A0A0C2SLH8"/>
<dbReference type="Proteomes" id="UP000054549">
    <property type="component" value="Unassembled WGS sequence"/>
</dbReference>
<dbReference type="OrthoDB" id="3191896at2759"/>
<dbReference type="STRING" id="946122.A0A0C2SLH8"/>
<keyword evidence="3" id="KW-1185">Reference proteome</keyword>
<dbReference type="EMBL" id="KN818253">
    <property type="protein sequence ID" value="KIL63995.1"/>
    <property type="molecule type" value="Genomic_DNA"/>
</dbReference>
<feature type="compositionally biased region" description="Low complexity" evidence="1">
    <location>
        <begin position="55"/>
        <end position="68"/>
    </location>
</feature>
<protein>
    <submittedName>
        <fullName evidence="2">Uncharacterized protein</fullName>
    </submittedName>
</protein>
<evidence type="ECO:0000313" key="2">
    <source>
        <dbReference type="EMBL" id="KIL63995.1"/>
    </source>
</evidence>
<dbReference type="HOGENOM" id="CLU_093915_0_0_1"/>
<gene>
    <name evidence="2" type="ORF">M378DRAFT_11747</name>
</gene>
<reference evidence="2 3" key="1">
    <citation type="submission" date="2014-04" db="EMBL/GenBank/DDBJ databases">
        <title>Evolutionary Origins and Diversification of the Mycorrhizal Mutualists.</title>
        <authorList>
            <consortium name="DOE Joint Genome Institute"/>
            <consortium name="Mycorrhizal Genomics Consortium"/>
            <person name="Kohler A."/>
            <person name="Kuo A."/>
            <person name="Nagy L.G."/>
            <person name="Floudas D."/>
            <person name="Copeland A."/>
            <person name="Barry K.W."/>
            <person name="Cichocki N."/>
            <person name="Veneault-Fourrey C."/>
            <person name="LaButti K."/>
            <person name="Lindquist E.A."/>
            <person name="Lipzen A."/>
            <person name="Lundell T."/>
            <person name="Morin E."/>
            <person name="Murat C."/>
            <person name="Riley R."/>
            <person name="Ohm R."/>
            <person name="Sun H."/>
            <person name="Tunlid A."/>
            <person name="Henrissat B."/>
            <person name="Grigoriev I.V."/>
            <person name="Hibbett D.S."/>
            <person name="Martin F."/>
        </authorList>
    </citation>
    <scope>NUCLEOTIDE SEQUENCE [LARGE SCALE GENOMIC DNA]</scope>
    <source>
        <strain evidence="2 3">Koide BX008</strain>
    </source>
</reference>
<accession>A0A0C2SLH8</accession>
<sequence>MDPLEKLFQQVEEESERRAQTLSVVAAATGRPLTAETALTTVSECDMTPASISQGNNSTTTTRRRGGSVSVTRFGQLSLEDRQGSSQSITPSIIVSKLPSFYQAQLAKNDSFDSLIYDKPDEDVHEDYHAEIVDDNVVTQVFRSSTRTNLTKAMGDLIPRRLSRSNSEHGIPNSAREPTVIVDIQVERATVEVTAEDSEEPVRGATVHAPNSIQRRASANNLLGTATSTRAAWIAKAKDFSLKIRQRSKTVLSSST</sequence>